<dbReference type="GO" id="GO:0008202">
    <property type="term" value="P:steroid metabolic process"/>
    <property type="evidence" value="ECO:0007669"/>
    <property type="project" value="TreeGrafter"/>
</dbReference>
<organism evidence="3 4">
    <name type="scientific">Agrilus planipennis</name>
    <name type="common">Emerald ash borer</name>
    <name type="synonym">Agrilus marcopoli</name>
    <dbReference type="NCBI Taxonomy" id="224129"/>
    <lineage>
        <taxon>Eukaryota</taxon>
        <taxon>Metazoa</taxon>
        <taxon>Ecdysozoa</taxon>
        <taxon>Arthropoda</taxon>
        <taxon>Hexapoda</taxon>
        <taxon>Insecta</taxon>
        <taxon>Pterygota</taxon>
        <taxon>Neoptera</taxon>
        <taxon>Endopterygota</taxon>
        <taxon>Coleoptera</taxon>
        <taxon>Polyphaga</taxon>
        <taxon>Elateriformia</taxon>
        <taxon>Buprestoidea</taxon>
        <taxon>Buprestidae</taxon>
        <taxon>Agrilinae</taxon>
        <taxon>Agrilus</taxon>
    </lineage>
</organism>
<keyword evidence="2" id="KW-1133">Transmembrane helix</keyword>
<dbReference type="PANTHER" id="PTHR43313:SF36">
    <property type="entry name" value="D-BETA-HYDROXYBUTYRATE DEHYDROGENASE, MITOCHONDRIAL"/>
    <property type="match status" value="1"/>
</dbReference>
<dbReference type="AlphaFoldDB" id="A0A7F5RCY2"/>
<dbReference type="KEGG" id="apln:108742639"/>
<proteinExistence type="predicted"/>
<protein>
    <submittedName>
        <fullName evidence="4">D-beta-hydroxybutyrate dehydrogenase, mitochondrial</fullName>
    </submittedName>
</protein>
<feature type="transmembrane region" description="Helical" evidence="2">
    <location>
        <begin position="38"/>
        <end position="57"/>
    </location>
</feature>
<reference evidence="4" key="1">
    <citation type="submission" date="2025-08" db="UniProtKB">
        <authorList>
            <consortium name="RefSeq"/>
        </authorList>
    </citation>
    <scope>IDENTIFICATION</scope>
    <source>
        <tissue evidence="4">Entire body</tissue>
    </source>
</reference>
<dbReference type="Proteomes" id="UP000192223">
    <property type="component" value="Unplaced"/>
</dbReference>
<keyword evidence="2" id="KW-0472">Membrane</keyword>
<dbReference type="PROSITE" id="PS00061">
    <property type="entry name" value="ADH_SHORT"/>
    <property type="match status" value="1"/>
</dbReference>
<dbReference type="InterPro" id="IPR036291">
    <property type="entry name" value="NAD(P)-bd_dom_sf"/>
</dbReference>
<sequence length="370" mass="42104">MGNVFSSAGHCILEMFIAVSSGAVGVGYLLVKGFQNNFFRNVFAASLTTTCLIYVFYNDELDKPTKDKVVFITGCDSGLGFSIAQHLCEEGFTVIAGLLNLNSDGAIELRKIFGNKIRYVHLDLTDISSINVAVDSTVQYLDENKDYKLWALINNSGVMVFAEFEWQTERLIRQQVEVNLLGTLNLTRAFCPLLRRYKGRVITVTSHCAQACLPGLSVYGATKAALSSWNDGIRLELKKYGVKVINFIPGSFIAQSNIMMSHQNNCNEMYQNLTQEQQMFYKNYFVKYNSYLNQLSKPKSPKKIDDFGLYEELEKAILHVSPKAKYINEPLNYKLYHLLFKWSPTSYIRDLFIVRFMQVPAFEKSDKNIK</sequence>
<gene>
    <name evidence="4" type="primary">LOC108742639</name>
</gene>
<keyword evidence="1" id="KW-0560">Oxidoreductase</keyword>
<evidence type="ECO:0000313" key="4">
    <source>
        <dbReference type="RefSeq" id="XP_025833834.1"/>
    </source>
</evidence>
<keyword evidence="2" id="KW-0812">Transmembrane</keyword>
<dbReference type="PANTHER" id="PTHR43313">
    <property type="entry name" value="SHORT-CHAIN DEHYDROGENASE/REDUCTASE FAMILY 9C"/>
    <property type="match status" value="1"/>
</dbReference>
<name>A0A7F5RCY2_AGRPL</name>
<dbReference type="FunCoup" id="A0A7F5RCY2">
    <property type="interactions" value="17"/>
</dbReference>
<dbReference type="Gene3D" id="3.40.50.720">
    <property type="entry name" value="NAD(P)-binding Rossmann-like Domain"/>
    <property type="match status" value="1"/>
</dbReference>
<evidence type="ECO:0000313" key="3">
    <source>
        <dbReference type="Proteomes" id="UP000192223"/>
    </source>
</evidence>
<dbReference type="RefSeq" id="XP_025833834.1">
    <property type="nucleotide sequence ID" value="XM_025978049.1"/>
</dbReference>
<dbReference type="Pfam" id="PF00106">
    <property type="entry name" value="adh_short"/>
    <property type="match status" value="1"/>
</dbReference>
<dbReference type="InterPro" id="IPR020904">
    <property type="entry name" value="Sc_DH/Rdtase_CS"/>
</dbReference>
<dbReference type="InParanoid" id="A0A7F5RCY2"/>
<dbReference type="SUPFAM" id="SSF51735">
    <property type="entry name" value="NAD(P)-binding Rossmann-fold domains"/>
    <property type="match status" value="1"/>
</dbReference>
<dbReference type="CTD" id="43512"/>
<accession>A0A7F5RCY2</accession>
<feature type="transmembrane region" description="Helical" evidence="2">
    <location>
        <begin position="12"/>
        <end position="31"/>
    </location>
</feature>
<dbReference type="GO" id="GO:0016491">
    <property type="term" value="F:oxidoreductase activity"/>
    <property type="evidence" value="ECO:0007669"/>
    <property type="project" value="UniProtKB-KW"/>
</dbReference>
<evidence type="ECO:0000256" key="1">
    <source>
        <dbReference type="ARBA" id="ARBA00023002"/>
    </source>
</evidence>
<dbReference type="PRINTS" id="PR00081">
    <property type="entry name" value="GDHRDH"/>
</dbReference>
<evidence type="ECO:0000256" key="2">
    <source>
        <dbReference type="SAM" id="Phobius"/>
    </source>
</evidence>
<dbReference type="InterPro" id="IPR002347">
    <property type="entry name" value="SDR_fam"/>
</dbReference>
<dbReference type="OrthoDB" id="294295at2759"/>
<dbReference type="GeneID" id="108742639"/>
<keyword evidence="3" id="KW-1185">Reference proteome</keyword>